<feature type="domain" description="Thioesterase" evidence="1">
    <location>
        <begin position="63"/>
        <end position="135"/>
    </location>
</feature>
<dbReference type="CDD" id="cd03443">
    <property type="entry name" value="PaaI_thioesterase"/>
    <property type="match status" value="1"/>
</dbReference>
<evidence type="ECO:0000259" key="1">
    <source>
        <dbReference type="Pfam" id="PF03061"/>
    </source>
</evidence>
<dbReference type="OrthoDB" id="5741080at2"/>
<dbReference type="Pfam" id="PF03061">
    <property type="entry name" value="4HBT"/>
    <property type="match status" value="1"/>
</dbReference>
<sequence length="156" mass="16656">MKPTTLDLFRWEPDPANPGWMLWGPRENAQFNSLYGPLSVLSEGPARARVRFTPQPLLTSISGAMHGGAIAGFIDIALFAGLRGCGVEQGGFASTIDLSIQYAAPGSGDEPMDAIVELTRETRRMVFLRGTVEQSFGTVAAFMATIRKGSAAPPQA</sequence>
<organism evidence="2 3">
    <name type="scientific">Sphingobium algorifonticola</name>
    <dbReference type="NCBI Taxonomy" id="2008318"/>
    <lineage>
        <taxon>Bacteria</taxon>
        <taxon>Pseudomonadati</taxon>
        <taxon>Pseudomonadota</taxon>
        <taxon>Alphaproteobacteria</taxon>
        <taxon>Sphingomonadales</taxon>
        <taxon>Sphingomonadaceae</taxon>
        <taxon>Sphingobium</taxon>
    </lineage>
</organism>
<accession>A0A437JCN7</accession>
<keyword evidence="3" id="KW-1185">Reference proteome</keyword>
<dbReference type="EMBL" id="RZUL01000001">
    <property type="protein sequence ID" value="RVT43382.1"/>
    <property type="molecule type" value="Genomic_DNA"/>
</dbReference>
<comment type="caution">
    <text evidence="2">The sequence shown here is derived from an EMBL/GenBank/DDBJ whole genome shotgun (WGS) entry which is preliminary data.</text>
</comment>
<dbReference type="Gene3D" id="3.10.129.10">
    <property type="entry name" value="Hotdog Thioesterase"/>
    <property type="match status" value="1"/>
</dbReference>
<dbReference type="RefSeq" id="WP_127688918.1">
    <property type="nucleotide sequence ID" value="NZ_RZUL01000001.1"/>
</dbReference>
<dbReference type="GO" id="GO:0016790">
    <property type="term" value="F:thiolester hydrolase activity"/>
    <property type="evidence" value="ECO:0007669"/>
    <property type="project" value="UniProtKB-ARBA"/>
</dbReference>
<dbReference type="Proteomes" id="UP000282977">
    <property type="component" value="Unassembled WGS sequence"/>
</dbReference>
<reference evidence="2 3" key="1">
    <citation type="submission" date="2019-01" db="EMBL/GenBank/DDBJ databases">
        <authorList>
            <person name="Chen W.-M."/>
        </authorList>
    </citation>
    <scope>NUCLEOTIDE SEQUENCE [LARGE SCALE GENOMIC DNA]</scope>
    <source>
        <strain evidence="2 3">TLA-22</strain>
    </source>
</reference>
<protein>
    <submittedName>
        <fullName evidence="2">PaaI family thioesterase</fullName>
    </submittedName>
</protein>
<proteinExistence type="predicted"/>
<dbReference type="InterPro" id="IPR006683">
    <property type="entry name" value="Thioestr_dom"/>
</dbReference>
<evidence type="ECO:0000313" key="2">
    <source>
        <dbReference type="EMBL" id="RVT43382.1"/>
    </source>
</evidence>
<dbReference type="SUPFAM" id="SSF54637">
    <property type="entry name" value="Thioesterase/thiol ester dehydrase-isomerase"/>
    <property type="match status" value="1"/>
</dbReference>
<gene>
    <name evidence="2" type="ORF">ENE74_01755</name>
</gene>
<evidence type="ECO:0000313" key="3">
    <source>
        <dbReference type="Proteomes" id="UP000282977"/>
    </source>
</evidence>
<dbReference type="AlphaFoldDB" id="A0A437JCN7"/>
<dbReference type="InterPro" id="IPR029069">
    <property type="entry name" value="HotDog_dom_sf"/>
</dbReference>
<name>A0A437JCN7_9SPHN</name>